<dbReference type="AlphaFoldDB" id="A0A1Q9CGU8"/>
<keyword evidence="3" id="KW-1185">Reference proteome</keyword>
<dbReference type="EMBL" id="LSRX01001219">
    <property type="protein sequence ID" value="OLP82155.1"/>
    <property type="molecule type" value="Genomic_DNA"/>
</dbReference>
<sequence>MKATEGQGVSLKASKGASMMNFTANEPYDKHLVEAVSSNFATDRTTRKSLSSGRVYIDKCRMFFFVRKWGVGVSHPRRGRPRGSEPLLCRPRYLEQTWRRQGETSSLWIQQWVHQEKLKVAAIGTARKHTDMGAKIISASRLRMLSAIAGLVDDNGQAPSMDARTRLVQTGRGQRPGLEPGCGDLLATENHPNKNPEQNTENHPNENLKQNTEDHPNENQEQNTEDHPDENLEQNIEDHTSENAGKAENGHRSGGGLDPEVAARMNEWTG</sequence>
<gene>
    <name evidence="2" type="ORF">AK812_SmicGene37205</name>
</gene>
<reference evidence="2 3" key="1">
    <citation type="submission" date="2016-02" db="EMBL/GenBank/DDBJ databases">
        <title>Genome analysis of coral dinoflagellate symbionts highlights evolutionary adaptations to a symbiotic lifestyle.</title>
        <authorList>
            <person name="Aranda M."/>
            <person name="Li Y."/>
            <person name="Liew Y.J."/>
            <person name="Baumgarten S."/>
            <person name="Simakov O."/>
            <person name="Wilson M."/>
            <person name="Piel J."/>
            <person name="Ashoor H."/>
            <person name="Bougouffa S."/>
            <person name="Bajic V.B."/>
            <person name="Ryu T."/>
            <person name="Ravasi T."/>
            <person name="Bayer T."/>
            <person name="Micklem G."/>
            <person name="Kim H."/>
            <person name="Bhak J."/>
            <person name="Lajeunesse T.C."/>
            <person name="Voolstra C.R."/>
        </authorList>
    </citation>
    <scope>NUCLEOTIDE SEQUENCE [LARGE SCALE GENOMIC DNA]</scope>
    <source>
        <strain evidence="2 3">CCMP2467</strain>
    </source>
</reference>
<dbReference type="Proteomes" id="UP000186817">
    <property type="component" value="Unassembled WGS sequence"/>
</dbReference>
<evidence type="ECO:0000256" key="1">
    <source>
        <dbReference type="SAM" id="MobiDB-lite"/>
    </source>
</evidence>
<name>A0A1Q9CGU8_SYMMI</name>
<dbReference type="OrthoDB" id="10271682at2759"/>
<feature type="compositionally biased region" description="Basic and acidic residues" evidence="1">
    <location>
        <begin position="203"/>
        <end position="241"/>
    </location>
</feature>
<protein>
    <submittedName>
        <fullName evidence="2">Uncharacterized protein</fullName>
    </submittedName>
</protein>
<proteinExistence type="predicted"/>
<organism evidence="2 3">
    <name type="scientific">Symbiodinium microadriaticum</name>
    <name type="common">Dinoflagellate</name>
    <name type="synonym">Zooxanthella microadriatica</name>
    <dbReference type="NCBI Taxonomy" id="2951"/>
    <lineage>
        <taxon>Eukaryota</taxon>
        <taxon>Sar</taxon>
        <taxon>Alveolata</taxon>
        <taxon>Dinophyceae</taxon>
        <taxon>Suessiales</taxon>
        <taxon>Symbiodiniaceae</taxon>
        <taxon>Symbiodinium</taxon>
    </lineage>
</organism>
<accession>A0A1Q9CGU8</accession>
<comment type="caution">
    <text evidence="2">The sequence shown here is derived from an EMBL/GenBank/DDBJ whole genome shotgun (WGS) entry which is preliminary data.</text>
</comment>
<evidence type="ECO:0000313" key="2">
    <source>
        <dbReference type="EMBL" id="OLP82155.1"/>
    </source>
</evidence>
<feature type="region of interest" description="Disordered" evidence="1">
    <location>
        <begin position="169"/>
        <end position="270"/>
    </location>
</feature>
<evidence type="ECO:0000313" key="3">
    <source>
        <dbReference type="Proteomes" id="UP000186817"/>
    </source>
</evidence>
<feature type="compositionally biased region" description="Polar residues" evidence="1">
    <location>
        <begin position="193"/>
        <end position="202"/>
    </location>
</feature>